<accession>A0A6J5T7M3</accession>
<sequence length="97" mass="11446">MTHVVATKEILDIIQSMRDNKELMSMLEKEDARLKMLLYKLMGETEEAITEDGELVCTWKYSNDTQYFDVKEFKEMSPDVYEMFAKTRPGARRLVIK</sequence>
<dbReference type="EMBL" id="LR797815">
    <property type="protein sequence ID" value="CAB4240762.1"/>
    <property type="molecule type" value="Genomic_DNA"/>
</dbReference>
<gene>
    <name evidence="1" type="ORF">UFOVP23_11</name>
</gene>
<reference evidence="1" key="1">
    <citation type="submission" date="2020-05" db="EMBL/GenBank/DDBJ databases">
        <authorList>
            <person name="Chiriac C."/>
            <person name="Salcher M."/>
            <person name="Ghai R."/>
            <person name="Kavagutti S V."/>
        </authorList>
    </citation>
    <scope>NUCLEOTIDE SEQUENCE</scope>
</reference>
<evidence type="ECO:0000313" key="1">
    <source>
        <dbReference type="EMBL" id="CAB4240762.1"/>
    </source>
</evidence>
<protein>
    <submittedName>
        <fullName evidence="1">Uncharacterized protein</fullName>
    </submittedName>
</protein>
<organism evidence="1">
    <name type="scientific">uncultured Caudovirales phage</name>
    <dbReference type="NCBI Taxonomy" id="2100421"/>
    <lineage>
        <taxon>Viruses</taxon>
        <taxon>Duplodnaviria</taxon>
        <taxon>Heunggongvirae</taxon>
        <taxon>Uroviricota</taxon>
        <taxon>Caudoviricetes</taxon>
        <taxon>Peduoviridae</taxon>
        <taxon>Maltschvirus</taxon>
        <taxon>Maltschvirus maltsch</taxon>
    </lineage>
</organism>
<proteinExistence type="predicted"/>
<name>A0A6J5T7M3_9CAUD</name>